<dbReference type="InterPro" id="IPR058789">
    <property type="entry name" value="ApnL_C"/>
</dbReference>
<reference evidence="4 5" key="1">
    <citation type="submission" date="2019-03" db="EMBL/GenBank/DDBJ databases">
        <title>Genomic Encyclopedia of Type Strains, Phase IV (KMG-IV): sequencing the most valuable type-strain genomes for metagenomic binning, comparative biology and taxonomic classification.</title>
        <authorList>
            <person name="Goeker M."/>
        </authorList>
    </citation>
    <scope>NUCLEOTIDE SEQUENCE [LARGE SCALE GENOMIC DNA]</scope>
    <source>
        <strain evidence="4 5">LX-B</strain>
    </source>
</reference>
<evidence type="ECO:0000259" key="2">
    <source>
        <dbReference type="Pfam" id="PF25838"/>
    </source>
</evidence>
<dbReference type="Pfam" id="PF25839">
    <property type="entry name" value="Apionate_lact_C"/>
    <property type="match status" value="1"/>
</dbReference>
<evidence type="ECO:0000259" key="3">
    <source>
        <dbReference type="Pfam" id="PF25839"/>
    </source>
</evidence>
<evidence type="ECO:0000259" key="1">
    <source>
        <dbReference type="Pfam" id="PF25837"/>
    </source>
</evidence>
<name>A0A4R1S332_HYDET</name>
<proteinExistence type="predicted"/>
<evidence type="ECO:0000313" key="5">
    <source>
        <dbReference type="Proteomes" id="UP000295008"/>
    </source>
</evidence>
<sequence>MNDPVSMYDSGLSQPVDPPVPLRAGQLSLFYQDGGIRSIRLGEVEVVRRVYMALRDRNWDTIPAKLSELTLDVRADSFRIAFLARHQRNGIDFSWRGAISGRSDSSIEFTMDGTAHSSFLRNRIGFCVLHPDTLAGVACAVEQVDGVKLAGLFPVRIAPHQPFKQIRQIEHPVLPGVEAVIRCTGDSFEMEDQRNWSDASYKTYCTPLDRPLPAEVLTGTRIRQAVAIRLQGRLSAVLPPPRPAEAVRLAPRSGLELALPSLGLGYAVPAEPWSAGEIKRLRRLNLSHLRLELRPERPDAAPLLERAARDAAAIDVPLFVALHLAEDPEHELAQFHSLLQASRPRLAGVLVLRDGVPSTRAAELRLAREILAEYDPALPIGGGTDGYFTELNRERPPLAACDFVAYSTTPQVHAFDNASLIESFAGQRANLESARAFAGSKPVWVSPVTFKKRPKSASRTAPAHLPGGELPPQVDTRQLSLFGAGWTLGSILALAEGGAAAATYYETTGWLGVMERPAGSPSPALFPSLPGAVFPLYFSLAWVGEFRGGRAVPLDSGDPLAVSGFILNRDGRSRLILVNHSGEPQPVRLKGWAGSARVRVLDSPHLAAALNDPCSLLDDRGAAQQFAAEETALTLPPYGILVADRP</sequence>
<dbReference type="RefSeq" id="WP_132013478.1">
    <property type="nucleotide sequence ID" value="NZ_SLUN01000005.1"/>
</dbReference>
<feature type="domain" description="D-apionate lactonase N-terminal" evidence="1">
    <location>
        <begin position="10"/>
        <end position="232"/>
    </location>
</feature>
<gene>
    <name evidence="4" type="ORF">EDC14_1005198</name>
</gene>
<comment type="caution">
    <text evidence="4">The sequence shown here is derived from an EMBL/GenBank/DDBJ whole genome shotgun (WGS) entry which is preliminary data.</text>
</comment>
<accession>A0A4R1S332</accession>
<evidence type="ECO:0000313" key="4">
    <source>
        <dbReference type="EMBL" id="TCL73334.1"/>
    </source>
</evidence>
<dbReference type="InterPro" id="IPR058787">
    <property type="entry name" value="ApnL_M"/>
</dbReference>
<dbReference type="OrthoDB" id="931854at2"/>
<dbReference type="Pfam" id="PF25838">
    <property type="entry name" value="Apionate_lact_M"/>
    <property type="match status" value="1"/>
</dbReference>
<protein>
    <submittedName>
        <fullName evidence="4">Uncharacterized protein</fullName>
    </submittedName>
</protein>
<dbReference type="InterPro" id="IPR058788">
    <property type="entry name" value="ApnL_N"/>
</dbReference>
<dbReference type="Pfam" id="PF25837">
    <property type="entry name" value="Apionate_lact_N"/>
    <property type="match status" value="1"/>
</dbReference>
<keyword evidence="5" id="KW-1185">Reference proteome</keyword>
<dbReference type="Proteomes" id="UP000295008">
    <property type="component" value="Unassembled WGS sequence"/>
</dbReference>
<feature type="domain" description="D-apionate lactonase C-terminal" evidence="3">
    <location>
        <begin position="559"/>
        <end position="642"/>
    </location>
</feature>
<organism evidence="4 5">
    <name type="scientific">Hydrogenispora ethanolica</name>
    <dbReference type="NCBI Taxonomy" id="1082276"/>
    <lineage>
        <taxon>Bacteria</taxon>
        <taxon>Bacillati</taxon>
        <taxon>Bacillota</taxon>
        <taxon>Hydrogenispora</taxon>
    </lineage>
</organism>
<dbReference type="AlphaFoldDB" id="A0A4R1S332"/>
<dbReference type="EMBL" id="SLUN01000005">
    <property type="protein sequence ID" value="TCL73334.1"/>
    <property type="molecule type" value="Genomic_DNA"/>
</dbReference>
<feature type="domain" description="D-apionate lactonase TIM barrel" evidence="2">
    <location>
        <begin position="263"/>
        <end position="546"/>
    </location>
</feature>